<gene>
    <name evidence="11" type="ORF">SAMN04490355_104530</name>
</gene>
<keyword evidence="6" id="KW-0029">Amino-acid transport</keyword>
<sequence>MPGPFAGFKWLALMNDWSVFAEGFVQTILLSALGLTLALGLGIFFGLLGTSHVKLFKLLNRVYVEFIQNTPLVIQIFFLYHGLPHLGIMLPVFVVGVLGVGVYHGAYIAEVIRAGVESVPKGQLEAAYSQGFSYWGAMIHIVLPQAKRISYPPLTNQAVNLIKNTSVLAMVAGGELMYHADSWSSNNLYYGPSYVVTGLLYLSLCFPLATYAKRMERKLEVSS</sequence>
<dbReference type="OrthoDB" id="9787841at2"/>
<evidence type="ECO:0000259" key="10">
    <source>
        <dbReference type="PROSITE" id="PS50928"/>
    </source>
</evidence>
<evidence type="ECO:0000256" key="2">
    <source>
        <dbReference type="ARBA" id="ARBA00010072"/>
    </source>
</evidence>
<dbReference type="NCBIfam" id="TIGR01726">
    <property type="entry name" value="HEQRo_perm_3TM"/>
    <property type="match status" value="1"/>
</dbReference>
<dbReference type="PANTHER" id="PTHR30614:SF20">
    <property type="entry name" value="GLUTAMINE TRANSPORT SYSTEM PERMEASE PROTEIN GLNP"/>
    <property type="match status" value="1"/>
</dbReference>
<evidence type="ECO:0000256" key="6">
    <source>
        <dbReference type="ARBA" id="ARBA00022970"/>
    </source>
</evidence>
<evidence type="ECO:0000313" key="11">
    <source>
        <dbReference type="EMBL" id="SFM13949.1"/>
    </source>
</evidence>
<feature type="transmembrane region" description="Helical" evidence="9">
    <location>
        <begin position="188"/>
        <end position="209"/>
    </location>
</feature>
<evidence type="ECO:0000256" key="5">
    <source>
        <dbReference type="ARBA" id="ARBA00022692"/>
    </source>
</evidence>
<evidence type="ECO:0000256" key="4">
    <source>
        <dbReference type="ARBA" id="ARBA00022475"/>
    </source>
</evidence>
<dbReference type="AlphaFoldDB" id="A0A1I4NEQ8"/>
<dbReference type="GO" id="GO:0022857">
    <property type="term" value="F:transmembrane transporter activity"/>
    <property type="evidence" value="ECO:0007669"/>
    <property type="project" value="InterPro"/>
</dbReference>
<feature type="transmembrane region" description="Helical" evidence="9">
    <location>
        <begin position="62"/>
        <end position="80"/>
    </location>
</feature>
<dbReference type="PROSITE" id="PS50928">
    <property type="entry name" value="ABC_TM1"/>
    <property type="match status" value="1"/>
</dbReference>
<accession>A0A1I4NEQ8</accession>
<evidence type="ECO:0000313" key="12">
    <source>
        <dbReference type="Proteomes" id="UP000199520"/>
    </source>
</evidence>
<evidence type="ECO:0000256" key="8">
    <source>
        <dbReference type="ARBA" id="ARBA00023136"/>
    </source>
</evidence>
<evidence type="ECO:0000256" key="1">
    <source>
        <dbReference type="ARBA" id="ARBA00004651"/>
    </source>
</evidence>
<keyword evidence="5 9" id="KW-0812">Transmembrane</keyword>
<dbReference type="SUPFAM" id="SSF161098">
    <property type="entry name" value="MetI-like"/>
    <property type="match status" value="1"/>
</dbReference>
<feature type="transmembrane region" description="Helical" evidence="9">
    <location>
        <begin position="24"/>
        <end position="50"/>
    </location>
</feature>
<dbReference type="InterPro" id="IPR010065">
    <property type="entry name" value="AA_ABC_transptr_permease_3TM"/>
</dbReference>
<dbReference type="CDD" id="cd06261">
    <property type="entry name" value="TM_PBP2"/>
    <property type="match status" value="1"/>
</dbReference>
<reference evidence="12" key="1">
    <citation type="submission" date="2016-10" db="EMBL/GenBank/DDBJ databases">
        <authorList>
            <person name="Varghese N."/>
            <person name="Submissions S."/>
        </authorList>
    </citation>
    <scope>NUCLEOTIDE SEQUENCE [LARGE SCALE GENOMIC DNA]</scope>
    <source>
        <strain evidence="12">DSM 13327</strain>
    </source>
</reference>
<comment type="similarity">
    <text evidence="2">Belongs to the binding-protein-dependent transport system permease family. HisMQ subfamily.</text>
</comment>
<dbReference type="InterPro" id="IPR035906">
    <property type="entry name" value="MetI-like_sf"/>
</dbReference>
<dbReference type="EMBL" id="FOTS01000045">
    <property type="protein sequence ID" value="SFM13949.1"/>
    <property type="molecule type" value="Genomic_DNA"/>
</dbReference>
<dbReference type="Pfam" id="PF00528">
    <property type="entry name" value="BPD_transp_1"/>
    <property type="match status" value="1"/>
</dbReference>
<comment type="subcellular location">
    <subcellularLocation>
        <location evidence="1 9">Cell membrane</location>
        <topology evidence="1 9">Multi-pass membrane protein</topology>
    </subcellularLocation>
</comment>
<evidence type="ECO:0000256" key="7">
    <source>
        <dbReference type="ARBA" id="ARBA00022989"/>
    </source>
</evidence>
<dbReference type="InterPro" id="IPR000515">
    <property type="entry name" value="MetI-like"/>
</dbReference>
<dbReference type="RefSeq" id="WP_090941527.1">
    <property type="nucleotide sequence ID" value="NZ_FOTS01000045.1"/>
</dbReference>
<dbReference type="Gene3D" id="1.10.3720.10">
    <property type="entry name" value="MetI-like"/>
    <property type="match status" value="1"/>
</dbReference>
<feature type="domain" description="ABC transmembrane type-1" evidence="10">
    <location>
        <begin position="24"/>
        <end position="212"/>
    </location>
</feature>
<keyword evidence="7 9" id="KW-1133">Transmembrane helix</keyword>
<dbReference type="InterPro" id="IPR043429">
    <property type="entry name" value="ArtM/GltK/GlnP/TcyL/YhdX-like"/>
</dbReference>
<protein>
    <submittedName>
        <fullName evidence="11">Amino acid ABC transporter membrane protein 1, PAAT family</fullName>
    </submittedName>
</protein>
<keyword evidence="4" id="KW-1003">Cell membrane</keyword>
<keyword evidence="12" id="KW-1185">Reference proteome</keyword>
<dbReference type="PANTHER" id="PTHR30614">
    <property type="entry name" value="MEMBRANE COMPONENT OF AMINO ACID ABC TRANSPORTER"/>
    <property type="match status" value="1"/>
</dbReference>
<keyword evidence="8 9" id="KW-0472">Membrane</keyword>
<keyword evidence="3 9" id="KW-0813">Transport</keyword>
<name>A0A1I4NEQ8_9FIRM</name>
<dbReference type="GO" id="GO:0043190">
    <property type="term" value="C:ATP-binding cassette (ABC) transporter complex"/>
    <property type="evidence" value="ECO:0007669"/>
    <property type="project" value="InterPro"/>
</dbReference>
<evidence type="ECO:0000256" key="9">
    <source>
        <dbReference type="RuleBase" id="RU363032"/>
    </source>
</evidence>
<feature type="transmembrane region" description="Helical" evidence="9">
    <location>
        <begin position="86"/>
        <end position="106"/>
    </location>
</feature>
<proteinExistence type="inferred from homology"/>
<dbReference type="STRING" id="1123291.SAMN04490355_104530"/>
<evidence type="ECO:0000256" key="3">
    <source>
        <dbReference type="ARBA" id="ARBA00022448"/>
    </source>
</evidence>
<organism evidence="11 12">
    <name type="scientific">Pelosinus propionicus DSM 13327</name>
    <dbReference type="NCBI Taxonomy" id="1123291"/>
    <lineage>
        <taxon>Bacteria</taxon>
        <taxon>Bacillati</taxon>
        <taxon>Bacillota</taxon>
        <taxon>Negativicutes</taxon>
        <taxon>Selenomonadales</taxon>
        <taxon>Sporomusaceae</taxon>
        <taxon>Pelosinus</taxon>
    </lineage>
</organism>
<dbReference type="GO" id="GO:0006865">
    <property type="term" value="P:amino acid transport"/>
    <property type="evidence" value="ECO:0007669"/>
    <property type="project" value="UniProtKB-KW"/>
</dbReference>
<dbReference type="Proteomes" id="UP000199520">
    <property type="component" value="Unassembled WGS sequence"/>
</dbReference>